<gene>
    <name evidence="4" type="ORF">PIIN_03945</name>
</gene>
<keyword evidence="2" id="KW-0812">Transmembrane</keyword>
<protein>
    <submittedName>
        <fullName evidence="4">Uncharacterized protein</fullName>
    </submittedName>
</protein>
<dbReference type="OrthoDB" id="3269283at2759"/>
<keyword evidence="5" id="KW-1185">Reference proteome</keyword>
<dbReference type="CDD" id="cd12087">
    <property type="entry name" value="TM_EGFR-like"/>
    <property type="match status" value="1"/>
</dbReference>
<evidence type="ECO:0000256" key="2">
    <source>
        <dbReference type="SAM" id="Phobius"/>
    </source>
</evidence>
<dbReference type="HOGENOM" id="CLU_683636_0_0_1"/>
<evidence type="ECO:0000313" key="4">
    <source>
        <dbReference type="EMBL" id="CCA70005.1"/>
    </source>
</evidence>
<dbReference type="Proteomes" id="UP000007148">
    <property type="component" value="Unassembled WGS sequence"/>
</dbReference>
<keyword evidence="2" id="KW-0472">Membrane</keyword>
<keyword evidence="3" id="KW-0732">Signal</keyword>
<proteinExistence type="predicted"/>
<feature type="compositionally biased region" description="Gly residues" evidence="1">
    <location>
        <begin position="355"/>
        <end position="366"/>
    </location>
</feature>
<feature type="chain" id="PRO_5003468694" evidence="3">
    <location>
        <begin position="29"/>
        <end position="400"/>
    </location>
</feature>
<keyword evidence="2" id="KW-1133">Transmembrane helix</keyword>
<evidence type="ECO:0000313" key="5">
    <source>
        <dbReference type="Proteomes" id="UP000007148"/>
    </source>
</evidence>
<sequence>MAAQTDLQQIMRIILGLVASLLIVQTHAQTTVPTCTRPNWDLLGPQNQSPCDVLFRIMTSCAEAAGTTFNLTSVHNQTLGQYPRPEPSDPLARCKCTDIAYNLYSACGACQSDLEIPNNWQSHESWFTQCFKLPPSPPVAFASPLITLWMNQTYLPTFDIDKALQVQSTGDPLPSQTVADSSSETSLAAPISSTSSGKSNTPTIVGAVIGGVIGLVLLVFLIRYLVLRQRAKKRTPASAEFMKYAQGHADMRKSATTPLTHVYNGSVDESLPMHTVVQPGGYQDHRASIIRLDKDTGTNELDRVPMGAPGSRGSRDVHEELPAFTPGLFKDPIFEKGVALNLAAAAAAAPSSSSGGHGIAGGGAGGSPVTYSPATPSVLQNTTEHTRLIPGKQNSAGSAV</sequence>
<comment type="caution">
    <text evidence="4">The sequence shown here is derived from an EMBL/GenBank/DDBJ whole genome shotgun (WGS) entry which is preliminary data.</text>
</comment>
<evidence type="ECO:0000256" key="3">
    <source>
        <dbReference type="SAM" id="SignalP"/>
    </source>
</evidence>
<feature type="transmembrane region" description="Helical" evidence="2">
    <location>
        <begin position="204"/>
        <end position="226"/>
    </location>
</feature>
<dbReference type="EMBL" id="CAFZ01000069">
    <property type="protein sequence ID" value="CCA70005.1"/>
    <property type="molecule type" value="Genomic_DNA"/>
</dbReference>
<dbReference type="AlphaFoldDB" id="G4TFA4"/>
<reference evidence="4 5" key="1">
    <citation type="journal article" date="2011" name="PLoS Pathog.">
        <title>Endophytic Life Strategies Decoded by Genome and Transcriptome Analyses of the Mutualistic Root Symbiont Piriformospora indica.</title>
        <authorList>
            <person name="Zuccaro A."/>
            <person name="Lahrmann U."/>
            <person name="Guldener U."/>
            <person name="Langen G."/>
            <person name="Pfiffi S."/>
            <person name="Biedenkopf D."/>
            <person name="Wong P."/>
            <person name="Samans B."/>
            <person name="Grimm C."/>
            <person name="Basiewicz M."/>
            <person name="Murat C."/>
            <person name="Martin F."/>
            <person name="Kogel K.H."/>
        </authorList>
    </citation>
    <scope>NUCLEOTIDE SEQUENCE [LARGE SCALE GENOMIC DNA]</scope>
    <source>
        <strain evidence="4 5">DSM 11827</strain>
    </source>
</reference>
<feature type="region of interest" description="Disordered" evidence="1">
    <location>
        <begin position="350"/>
        <end position="377"/>
    </location>
</feature>
<name>G4TFA4_SERID</name>
<feature type="signal peptide" evidence="3">
    <location>
        <begin position="1"/>
        <end position="28"/>
    </location>
</feature>
<feature type="region of interest" description="Disordered" evidence="1">
    <location>
        <begin position="169"/>
        <end position="199"/>
    </location>
</feature>
<dbReference type="InParanoid" id="G4TFA4"/>
<organism evidence="4 5">
    <name type="scientific">Serendipita indica (strain DSM 11827)</name>
    <name type="common">Root endophyte fungus</name>
    <name type="synonym">Piriformospora indica</name>
    <dbReference type="NCBI Taxonomy" id="1109443"/>
    <lineage>
        <taxon>Eukaryota</taxon>
        <taxon>Fungi</taxon>
        <taxon>Dikarya</taxon>
        <taxon>Basidiomycota</taxon>
        <taxon>Agaricomycotina</taxon>
        <taxon>Agaricomycetes</taxon>
        <taxon>Sebacinales</taxon>
        <taxon>Serendipitaceae</taxon>
        <taxon>Serendipita</taxon>
    </lineage>
</organism>
<evidence type="ECO:0000256" key="1">
    <source>
        <dbReference type="SAM" id="MobiDB-lite"/>
    </source>
</evidence>
<accession>G4TFA4</accession>